<comment type="caution">
    <text evidence="1">The sequence shown here is derived from an EMBL/GenBank/DDBJ whole genome shotgun (WGS) entry which is preliminary data.</text>
</comment>
<reference evidence="1 2" key="1">
    <citation type="submission" date="2020-08" db="EMBL/GenBank/DDBJ databases">
        <title>Genomic Encyclopedia of Type Strains, Phase III (KMG-III): the genomes of soil and plant-associated and newly described type strains.</title>
        <authorList>
            <person name="Whitman W."/>
        </authorList>
    </citation>
    <scope>NUCLEOTIDE SEQUENCE [LARGE SCALE GENOMIC DNA]</scope>
    <source>
        <strain evidence="1 2">CECT 8799</strain>
    </source>
</reference>
<dbReference type="EMBL" id="JACHWZ010000005">
    <property type="protein sequence ID" value="MBB3060431.1"/>
    <property type="molecule type" value="Genomic_DNA"/>
</dbReference>
<evidence type="ECO:0000313" key="2">
    <source>
        <dbReference type="Proteomes" id="UP000535937"/>
    </source>
</evidence>
<gene>
    <name evidence="1" type="ORF">FHS09_001250</name>
</gene>
<keyword evidence="2" id="KW-1185">Reference proteome</keyword>
<evidence type="ECO:0000313" key="1">
    <source>
        <dbReference type="EMBL" id="MBB3060431.1"/>
    </source>
</evidence>
<proteinExistence type="predicted"/>
<dbReference type="Proteomes" id="UP000535937">
    <property type="component" value="Unassembled WGS sequence"/>
</dbReference>
<dbReference type="AlphaFoldDB" id="A0A7W4Z8D2"/>
<sequence>MLNKLHLSENLFHGFFVLPLLYNTKTHSTNFRCAKRYG</sequence>
<protein>
    <submittedName>
        <fullName evidence="1">Uncharacterized protein</fullName>
    </submittedName>
</protein>
<accession>A0A7W4Z8D2</accession>
<organism evidence="1 2">
    <name type="scientific">Microbulbifer rhizosphaerae</name>
    <dbReference type="NCBI Taxonomy" id="1562603"/>
    <lineage>
        <taxon>Bacteria</taxon>
        <taxon>Pseudomonadati</taxon>
        <taxon>Pseudomonadota</taxon>
        <taxon>Gammaproteobacteria</taxon>
        <taxon>Cellvibrionales</taxon>
        <taxon>Microbulbiferaceae</taxon>
        <taxon>Microbulbifer</taxon>
    </lineage>
</organism>
<name>A0A7W4Z8D2_9GAMM</name>